<dbReference type="Pfam" id="PF00296">
    <property type="entry name" value="Bac_luciferase"/>
    <property type="match status" value="1"/>
</dbReference>
<sequence>MKLSLNAGYWGLGNDGDNLAVAIEADKLGFSSVWVAEAYGSDAATVMAWIAAHTKNIDIGSAVMQIPARTPALTAMTAATLDTMSGHRFRLGLGVSGPQVSEGWHGVRFGQPLARTREYVDIVRMALRREKLRYDGKHYTLPLPDGPGKSIQLTVQGARADIPIYLAAIGPKNLELTGEIADGWLGMFVAPRTLPEQLAAVSAGRSKANKTLDGFDVAPTLPLVPGDDWRAAADATRMFTALYVGGMGSRDKNFYNSNAARMGYADAAAEVQDLFLARKYQEAQAALPAEFLDEVGLLGSADRIAEKMRAYAEAGVTNLVISVMPGTDPFNVLRTAAEAYEKSGVAE</sequence>
<keyword evidence="4" id="KW-1185">Reference proteome</keyword>
<dbReference type="Proteomes" id="UP000641514">
    <property type="component" value="Unassembled WGS sequence"/>
</dbReference>
<dbReference type="NCBIfam" id="TIGR03559">
    <property type="entry name" value="F420_Rv3520c"/>
    <property type="match status" value="1"/>
</dbReference>
<evidence type="ECO:0000259" key="2">
    <source>
        <dbReference type="Pfam" id="PF00296"/>
    </source>
</evidence>
<dbReference type="InterPro" id="IPR050564">
    <property type="entry name" value="F420-G6PD/mer"/>
</dbReference>
<reference evidence="3" key="2">
    <citation type="submission" date="2020-09" db="EMBL/GenBank/DDBJ databases">
        <authorList>
            <person name="Sun Q."/>
            <person name="Zhou Y."/>
        </authorList>
    </citation>
    <scope>NUCLEOTIDE SEQUENCE</scope>
    <source>
        <strain evidence="3">CGMCC 1.15478</strain>
    </source>
</reference>
<evidence type="ECO:0000256" key="1">
    <source>
        <dbReference type="ARBA" id="ARBA00023002"/>
    </source>
</evidence>
<dbReference type="EMBL" id="BMJH01000001">
    <property type="protein sequence ID" value="GGC58388.1"/>
    <property type="molecule type" value="Genomic_DNA"/>
</dbReference>
<comment type="caution">
    <text evidence="3">The sequence shown here is derived from an EMBL/GenBank/DDBJ whole genome shotgun (WGS) entry which is preliminary data.</text>
</comment>
<dbReference type="PANTHER" id="PTHR43244">
    <property type="match status" value="1"/>
</dbReference>
<dbReference type="Gene3D" id="3.20.20.30">
    <property type="entry name" value="Luciferase-like domain"/>
    <property type="match status" value="1"/>
</dbReference>
<keyword evidence="1" id="KW-0560">Oxidoreductase</keyword>
<gene>
    <name evidence="3" type="primary">hmd</name>
    <name evidence="3" type="ORF">GCM10011410_08600</name>
</gene>
<name>A0A916XBF4_9ACTN</name>
<dbReference type="PANTHER" id="PTHR43244:SF1">
    <property type="entry name" value="5,10-METHYLENETETRAHYDROMETHANOPTERIN REDUCTASE"/>
    <property type="match status" value="1"/>
</dbReference>
<dbReference type="RefSeq" id="WP_188670975.1">
    <property type="nucleotide sequence ID" value="NZ_BMJH01000001.1"/>
</dbReference>
<dbReference type="SUPFAM" id="SSF51679">
    <property type="entry name" value="Bacterial luciferase-like"/>
    <property type="match status" value="1"/>
</dbReference>
<reference evidence="3" key="1">
    <citation type="journal article" date="2014" name="Int. J. Syst. Evol. Microbiol.">
        <title>Complete genome sequence of Corynebacterium casei LMG S-19264T (=DSM 44701T), isolated from a smear-ripened cheese.</title>
        <authorList>
            <consortium name="US DOE Joint Genome Institute (JGI-PGF)"/>
            <person name="Walter F."/>
            <person name="Albersmeier A."/>
            <person name="Kalinowski J."/>
            <person name="Ruckert C."/>
        </authorList>
    </citation>
    <scope>NUCLEOTIDE SEQUENCE</scope>
    <source>
        <strain evidence="3">CGMCC 1.15478</strain>
    </source>
</reference>
<dbReference type="InterPro" id="IPR019951">
    <property type="entry name" value="F420_OxRdatse_Rv3520c_pred"/>
</dbReference>
<dbReference type="InterPro" id="IPR036661">
    <property type="entry name" value="Luciferase-like_sf"/>
</dbReference>
<evidence type="ECO:0000313" key="4">
    <source>
        <dbReference type="Proteomes" id="UP000641514"/>
    </source>
</evidence>
<organism evidence="3 4">
    <name type="scientific">Hoyosella rhizosphaerae</name>
    <dbReference type="NCBI Taxonomy" id="1755582"/>
    <lineage>
        <taxon>Bacteria</taxon>
        <taxon>Bacillati</taxon>
        <taxon>Actinomycetota</taxon>
        <taxon>Actinomycetes</taxon>
        <taxon>Mycobacteriales</taxon>
        <taxon>Hoyosellaceae</taxon>
        <taxon>Hoyosella</taxon>
    </lineage>
</organism>
<dbReference type="GO" id="GO:0016705">
    <property type="term" value="F:oxidoreductase activity, acting on paired donors, with incorporation or reduction of molecular oxygen"/>
    <property type="evidence" value="ECO:0007669"/>
    <property type="project" value="InterPro"/>
</dbReference>
<dbReference type="CDD" id="cd01097">
    <property type="entry name" value="Tetrahydromethanopterin_reductase"/>
    <property type="match status" value="1"/>
</dbReference>
<feature type="domain" description="Luciferase-like" evidence="2">
    <location>
        <begin position="17"/>
        <end position="317"/>
    </location>
</feature>
<proteinExistence type="predicted"/>
<protein>
    <submittedName>
        <fullName evidence="3">LLM class F420-dependent oxidoreductase</fullName>
    </submittedName>
</protein>
<dbReference type="AlphaFoldDB" id="A0A916XBF4"/>
<evidence type="ECO:0000313" key="3">
    <source>
        <dbReference type="EMBL" id="GGC58388.1"/>
    </source>
</evidence>
<dbReference type="InterPro" id="IPR011251">
    <property type="entry name" value="Luciferase-like_dom"/>
</dbReference>
<accession>A0A916XBF4</accession>